<feature type="transmembrane region" description="Helical" evidence="1">
    <location>
        <begin position="26"/>
        <end position="45"/>
    </location>
</feature>
<dbReference type="Proteomes" id="UP000237438">
    <property type="component" value="Unassembled WGS sequence"/>
</dbReference>
<evidence type="ECO:0000313" key="2">
    <source>
        <dbReference type="EMBL" id="POS87425.1"/>
    </source>
</evidence>
<evidence type="ECO:0008006" key="4">
    <source>
        <dbReference type="Google" id="ProtNLM"/>
    </source>
</evidence>
<evidence type="ECO:0000313" key="3">
    <source>
        <dbReference type="Proteomes" id="UP000237438"/>
    </source>
</evidence>
<sequence length="78" mass="8440">MGANLSSTEVVDLSEARLSPADRLSILYLFFFTASSLYAMGMILGTTQLVDHWRGPYGDRPVSAMGVMAAIILSTAWP</sequence>
<accession>A0A2S4PZF9</accession>
<name>A0A2S4PZF9_9PEZI</name>
<organism evidence="2 3">
    <name type="scientific">Erysiphe pulchra</name>
    <dbReference type="NCBI Taxonomy" id="225359"/>
    <lineage>
        <taxon>Eukaryota</taxon>
        <taxon>Fungi</taxon>
        <taxon>Dikarya</taxon>
        <taxon>Ascomycota</taxon>
        <taxon>Pezizomycotina</taxon>
        <taxon>Leotiomycetes</taxon>
        <taxon>Erysiphales</taxon>
        <taxon>Erysiphaceae</taxon>
        <taxon>Erysiphe</taxon>
    </lineage>
</organism>
<dbReference type="AlphaFoldDB" id="A0A2S4PZF9"/>
<reference evidence="2 3" key="1">
    <citation type="submission" date="2017-10" db="EMBL/GenBank/DDBJ databases">
        <title>Development of genomic resources for the powdery mildew, Erysiphe pulchra.</title>
        <authorList>
            <person name="Wadl P.A."/>
            <person name="Mack B.M."/>
            <person name="Moore G."/>
            <person name="Beltz S.B."/>
        </authorList>
    </citation>
    <scope>NUCLEOTIDE SEQUENCE [LARGE SCALE GENOMIC DNA]</scope>
    <source>
        <strain evidence="2">Cflorida</strain>
    </source>
</reference>
<keyword evidence="1" id="KW-1133">Transmembrane helix</keyword>
<dbReference type="OrthoDB" id="4987761at2759"/>
<keyword evidence="1" id="KW-0472">Membrane</keyword>
<gene>
    <name evidence="2" type="ORF">EPUL_001524</name>
</gene>
<keyword evidence="1" id="KW-0812">Transmembrane</keyword>
<keyword evidence="3" id="KW-1185">Reference proteome</keyword>
<comment type="caution">
    <text evidence="2">The sequence shown here is derived from an EMBL/GenBank/DDBJ whole genome shotgun (WGS) entry which is preliminary data.</text>
</comment>
<dbReference type="EMBL" id="PEDP01000129">
    <property type="protein sequence ID" value="POS87425.1"/>
    <property type="molecule type" value="Genomic_DNA"/>
</dbReference>
<evidence type="ECO:0000256" key="1">
    <source>
        <dbReference type="SAM" id="Phobius"/>
    </source>
</evidence>
<protein>
    <recommendedName>
        <fullName evidence="4">Major facilitator superfamily (MFS) profile domain-containing protein</fullName>
    </recommendedName>
</protein>
<feature type="non-terminal residue" evidence="2">
    <location>
        <position position="78"/>
    </location>
</feature>
<proteinExistence type="predicted"/>